<organism evidence="18 19">
    <name type="scientific">Cuscuta epithymum</name>
    <dbReference type="NCBI Taxonomy" id="186058"/>
    <lineage>
        <taxon>Eukaryota</taxon>
        <taxon>Viridiplantae</taxon>
        <taxon>Streptophyta</taxon>
        <taxon>Embryophyta</taxon>
        <taxon>Tracheophyta</taxon>
        <taxon>Spermatophyta</taxon>
        <taxon>Magnoliopsida</taxon>
        <taxon>eudicotyledons</taxon>
        <taxon>Gunneridae</taxon>
        <taxon>Pentapetalae</taxon>
        <taxon>asterids</taxon>
        <taxon>lamiids</taxon>
        <taxon>Solanales</taxon>
        <taxon>Convolvulaceae</taxon>
        <taxon>Cuscuteae</taxon>
        <taxon>Cuscuta</taxon>
        <taxon>Cuscuta subgen. Cuscuta</taxon>
    </lineage>
</organism>
<feature type="region of interest" description="Disordered" evidence="14">
    <location>
        <begin position="1"/>
        <end position="26"/>
    </location>
</feature>
<dbReference type="InterPro" id="IPR044066">
    <property type="entry name" value="TRIAD_supradom"/>
</dbReference>
<dbReference type="PROSITE" id="PS50089">
    <property type="entry name" value="ZF_RING_2"/>
    <property type="match status" value="1"/>
</dbReference>
<evidence type="ECO:0000256" key="1">
    <source>
        <dbReference type="ARBA" id="ARBA00001798"/>
    </source>
</evidence>
<dbReference type="SUPFAM" id="SSF57850">
    <property type="entry name" value="RING/U-box"/>
    <property type="match status" value="3"/>
</dbReference>
<dbReference type="Pfam" id="PF19422">
    <property type="entry name" value="Ariadne"/>
    <property type="match status" value="1"/>
</dbReference>
<dbReference type="SUPFAM" id="SSF90209">
    <property type="entry name" value="Ran binding protein zinc finger-like"/>
    <property type="match status" value="1"/>
</dbReference>
<comment type="caution">
    <text evidence="18">The sequence shown here is derived from an EMBL/GenBank/DDBJ whole genome shotgun (WGS) entry which is preliminary data.</text>
</comment>
<feature type="region of interest" description="Disordered" evidence="14">
    <location>
        <begin position="504"/>
        <end position="569"/>
    </location>
</feature>
<dbReference type="EC" id="2.3.2.31" evidence="6"/>
<evidence type="ECO:0000259" key="16">
    <source>
        <dbReference type="PROSITE" id="PS50199"/>
    </source>
</evidence>
<feature type="compositionally biased region" description="Polar residues" evidence="14">
    <location>
        <begin position="557"/>
        <end position="569"/>
    </location>
</feature>
<evidence type="ECO:0000256" key="3">
    <source>
        <dbReference type="ARBA" id="ARBA00003976"/>
    </source>
</evidence>
<comment type="function">
    <text evidence="3">Might act as an E3 ubiquitin-protein ligase, or as part of E3 complex, which accepts ubiquitin from specific E2 ubiquitin-conjugating enzymes and then transfers it to substrates.</text>
</comment>
<keyword evidence="8" id="KW-0479">Metal-binding</keyword>
<feature type="domain" description="RanBP2-type" evidence="16">
    <location>
        <begin position="866"/>
        <end position="895"/>
    </location>
</feature>
<feature type="compositionally biased region" description="Low complexity" evidence="14">
    <location>
        <begin position="826"/>
        <end position="842"/>
    </location>
</feature>
<dbReference type="InterPro" id="IPR001841">
    <property type="entry name" value="Znf_RING"/>
</dbReference>
<dbReference type="Gene3D" id="1.20.120.1750">
    <property type="match status" value="1"/>
</dbReference>
<feature type="compositionally biased region" description="Polar residues" evidence="14">
    <location>
        <begin position="803"/>
        <end position="825"/>
    </location>
</feature>
<evidence type="ECO:0000256" key="9">
    <source>
        <dbReference type="ARBA" id="ARBA00022737"/>
    </source>
</evidence>
<comment type="pathway">
    <text evidence="4">Protein modification; protein ubiquitination.</text>
</comment>
<dbReference type="FunFam" id="1.20.120.1750:FF:000005">
    <property type="entry name" value="RBR-type E3 ubiquitin transferase"/>
    <property type="match status" value="1"/>
</dbReference>
<feature type="region of interest" description="Disordered" evidence="14">
    <location>
        <begin position="697"/>
        <end position="717"/>
    </location>
</feature>
<evidence type="ECO:0000256" key="5">
    <source>
        <dbReference type="ARBA" id="ARBA00005884"/>
    </source>
</evidence>
<dbReference type="SMART" id="SM00647">
    <property type="entry name" value="IBR"/>
    <property type="match status" value="2"/>
</dbReference>
<evidence type="ECO:0000256" key="6">
    <source>
        <dbReference type="ARBA" id="ARBA00012251"/>
    </source>
</evidence>
<dbReference type="InterPro" id="IPR002867">
    <property type="entry name" value="IBR_dom"/>
</dbReference>
<evidence type="ECO:0000256" key="7">
    <source>
        <dbReference type="ARBA" id="ARBA00022679"/>
    </source>
</evidence>
<evidence type="ECO:0000256" key="12">
    <source>
        <dbReference type="ARBA" id="ARBA00022833"/>
    </source>
</evidence>
<feature type="domain" description="RING-type" evidence="17">
    <location>
        <begin position="128"/>
        <end position="336"/>
    </location>
</feature>
<reference evidence="18" key="1">
    <citation type="submission" date="2022-07" db="EMBL/GenBank/DDBJ databases">
        <authorList>
            <person name="Macas J."/>
            <person name="Novak P."/>
            <person name="Neumann P."/>
        </authorList>
    </citation>
    <scope>NUCLEOTIDE SEQUENCE</scope>
</reference>
<feature type="domain" description="RING-type" evidence="15">
    <location>
        <begin position="132"/>
        <end position="178"/>
    </location>
</feature>
<dbReference type="SMART" id="SM00547">
    <property type="entry name" value="ZnF_RBZ"/>
    <property type="match status" value="2"/>
</dbReference>
<dbReference type="Pfam" id="PF21235">
    <property type="entry name" value="UBA_ARI1"/>
    <property type="match status" value="1"/>
</dbReference>
<keyword evidence="10 13" id="KW-0863">Zinc-finger</keyword>
<accession>A0AAV0DR75</accession>
<evidence type="ECO:0000313" key="19">
    <source>
        <dbReference type="Proteomes" id="UP001152523"/>
    </source>
</evidence>
<dbReference type="InterPro" id="IPR045840">
    <property type="entry name" value="Ariadne"/>
</dbReference>
<keyword evidence="19" id="KW-1185">Reference proteome</keyword>
<feature type="compositionally biased region" description="Low complexity" evidence="14">
    <location>
        <begin position="512"/>
        <end position="527"/>
    </location>
</feature>
<evidence type="ECO:0000256" key="2">
    <source>
        <dbReference type="ARBA" id="ARBA00001947"/>
    </source>
</evidence>
<gene>
    <name evidence="18" type="ORF">CEPIT_LOCUS16458</name>
</gene>
<dbReference type="Pfam" id="PF22191">
    <property type="entry name" value="IBR_1"/>
    <property type="match status" value="1"/>
</dbReference>
<dbReference type="AlphaFoldDB" id="A0AAV0DR75"/>
<evidence type="ECO:0000256" key="4">
    <source>
        <dbReference type="ARBA" id="ARBA00004906"/>
    </source>
</evidence>
<evidence type="ECO:0000256" key="8">
    <source>
        <dbReference type="ARBA" id="ARBA00022723"/>
    </source>
</evidence>
<feature type="region of interest" description="Disordered" evidence="14">
    <location>
        <begin position="754"/>
        <end position="857"/>
    </location>
</feature>
<dbReference type="GO" id="GO:0016567">
    <property type="term" value="P:protein ubiquitination"/>
    <property type="evidence" value="ECO:0007669"/>
    <property type="project" value="InterPro"/>
</dbReference>
<proteinExistence type="inferred from homology"/>
<dbReference type="PROSITE" id="PS50199">
    <property type="entry name" value="ZF_RANBP2_2"/>
    <property type="match status" value="1"/>
</dbReference>
<dbReference type="PROSITE" id="PS51873">
    <property type="entry name" value="TRIAD"/>
    <property type="match status" value="1"/>
</dbReference>
<dbReference type="GO" id="GO:0008270">
    <property type="term" value="F:zinc ion binding"/>
    <property type="evidence" value="ECO:0007669"/>
    <property type="project" value="UniProtKB-KW"/>
</dbReference>
<dbReference type="Pfam" id="PF01485">
    <property type="entry name" value="IBR"/>
    <property type="match status" value="1"/>
</dbReference>
<keyword evidence="11" id="KW-0833">Ubl conjugation pathway</keyword>
<evidence type="ECO:0000313" key="18">
    <source>
        <dbReference type="EMBL" id="CAH9103502.1"/>
    </source>
</evidence>
<dbReference type="FunFam" id="3.30.40.10:FF:000019">
    <property type="entry name" value="RBR-type E3 ubiquitin transferase"/>
    <property type="match status" value="1"/>
</dbReference>
<name>A0AAV0DR75_9ASTE</name>
<comment type="similarity">
    <text evidence="5">Belongs to the RBR family. Ariadne subfamily.</text>
</comment>
<sequence length="921" mass="100557">MVHSDDDLYDADSPDDDYCGGGDGDVCDGSWSDGDADFVGDDDRDSEVNFTILTGDDIGRLMEDDIAQVIAVLSVSKAEASALLRRYNWSVNRVHEEWFADQEKVQKELGMVSSRPHEGSDSSGSGEIEITCGICFDDLPPGNIYASSCSHPFCFDCWRSYIGTAVADGPGCLNLRCPEPSCKNAVNLDAIELLATEEDKTKYFSFLFRSYIEENPKIKWCTAPGCEFAIRFEIGGESPDVICHCGNFFCWNCTEEAHRPVDCETVGKWILKNNAESENTNWILAYTKPCPKCKRPIEKGEGCMRMTCKAPCMFQFCWLCLNDWSVHGYSPCNRYKPGSEAEKQKEMAKVSIERYTHYYERWAANEKSKKKAVADLQEMEQDKVVKLCEYQSLPETQLKFILDAWKQIIECRRVLKWTYTYGFYLPEEEQTKRQFFEYLQGQAEEGLERLHQCAEKDLEIYLNPEESNSPHFSDFRIKLTGLTCVTKNYFENLLRALENGLEDVDSQSNHCSNSKNGASSKSTSSSSEHPTVSGRNRRAAGWKNIPVGHGKGIKPPNQRNVKTTGQRDTSANNINAVQNTTAALTKERRRAIAARLAIPNLNEGVVAAGVNNRIGVEAAQRLNLGYTIPGPTVVGPGLPLAATTNGVVGGVQPRLLMRNPTVNVYPIQPNTIGPLPAGVNAPIGRGNLQGIVNGGPADRQKHPVNAPRGVGGVEPPLVMRNPTVSVYPLQSNTIGPPPGVVNAPVASGNLQGIVNGGPANWQKHPVNAPRGRRSSNNGGAGVDKRSKESSESITTGKVLKNNGLGTESSNVASLENAPSTKSGNPSSSTRSITASSSGSIAAVKKRQRTSSSSKDVSVIADHENGDLGSWACDLCTFVNPNSASVCTMCAEDASGNWECDKCTFVNKERGATACQMCELPR</sequence>
<dbReference type="Proteomes" id="UP001152523">
    <property type="component" value="Unassembled WGS sequence"/>
</dbReference>
<dbReference type="InterPro" id="IPR031127">
    <property type="entry name" value="E3_UB_ligase_RBR"/>
</dbReference>
<evidence type="ECO:0000259" key="17">
    <source>
        <dbReference type="PROSITE" id="PS51873"/>
    </source>
</evidence>
<keyword evidence="9" id="KW-0677">Repeat</keyword>
<dbReference type="InterPro" id="IPR001876">
    <property type="entry name" value="Znf_RanBP2"/>
</dbReference>
<dbReference type="CDD" id="cd20346">
    <property type="entry name" value="BRcat_RBR_ANKIB1"/>
    <property type="match status" value="1"/>
</dbReference>
<keyword evidence="12" id="KW-0862">Zinc</keyword>
<dbReference type="GO" id="GO:0061630">
    <property type="term" value="F:ubiquitin protein ligase activity"/>
    <property type="evidence" value="ECO:0007669"/>
    <property type="project" value="UniProtKB-EC"/>
</dbReference>
<dbReference type="InterPro" id="IPR048962">
    <property type="entry name" value="ARIH1-like_UBL"/>
</dbReference>
<dbReference type="PROSITE" id="PS01358">
    <property type="entry name" value="ZF_RANBP2_1"/>
    <property type="match status" value="1"/>
</dbReference>
<evidence type="ECO:0000256" key="14">
    <source>
        <dbReference type="SAM" id="MobiDB-lite"/>
    </source>
</evidence>
<keyword evidence="7" id="KW-0808">Transferase</keyword>
<feature type="compositionally biased region" description="Acidic residues" evidence="14">
    <location>
        <begin position="7"/>
        <end position="18"/>
    </location>
</feature>
<dbReference type="PANTHER" id="PTHR11685">
    <property type="entry name" value="RBR FAMILY RING FINGER AND IBR DOMAIN-CONTAINING"/>
    <property type="match status" value="1"/>
</dbReference>
<evidence type="ECO:0000259" key="15">
    <source>
        <dbReference type="PROSITE" id="PS50089"/>
    </source>
</evidence>
<dbReference type="Gene3D" id="3.30.40.10">
    <property type="entry name" value="Zinc/RING finger domain, C3HC4 (zinc finger)"/>
    <property type="match status" value="1"/>
</dbReference>
<comment type="cofactor">
    <cofactor evidence="2">
        <name>Zn(2+)</name>
        <dbReference type="ChEBI" id="CHEBI:29105"/>
    </cofactor>
</comment>
<dbReference type="EMBL" id="CAMAPF010000121">
    <property type="protein sequence ID" value="CAH9103502.1"/>
    <property type="molecule type" value="Genomic_DNA"/>
</dbReference>
<evidence type="ECO:0000256" key="13">
    <source>
        <dbReference type="PROSITE-ProRule" id="PRU00322"/>
    </source>
</evidence>
<dbReference type="InterPro" id="IPR013083">
    <property type="entry name" value="Znf_RING/FYVE/PHD"/>
</dbReference>
<evidence type="ECO:0000256" key="10">
    <source>
        <dbReference type="ARBA" id="ARBA00022771"/>
    </source>
</evidence>
<protein>
    <recommendedName>
        <fullName evidence="6">RBR-type E3 ubiquitin transferase</fullName>
        <ecNumber evidence="6">2.3.2.31</ecNumber>
    </recommendedName>
</protein>
<dbReference type="InterPro" id="IPR036443">
    <property type="entry name" value="Znf_RanBP2_sf"/>
</dbReference>
<comment type="catalytic activity">
    <reaction evidence="1">
        <text>[E2 ubiquitin-conjugating enzyme]-S-ubiquitinyl-L-cysteine + [acceptor protein]-L-lysine = [E2 ubiquitin-conjugating enzyme]-L-cysteine + [acceptor protein]-N(6)-ubiquitinyl-L-lysine.</text>
        <dbReference type="EC" id="2.3.2.31"/>
    </reaction>
</comment>
<dbReference type="Gene3D" id="4.10.1060.10">
    <property type="entry name" value="Zinc finger, RanBP2-type"/>
    <property type="match status" value="1"/>
</dbReference>
<evidence type="ECO:0000256" key="11">
    <source>
        <dbReference type="ARBA" id="ARBA00022786"/>
    </source>
</evidence>